<dbReference type="CDD" id="cd20298">
    <property type="entry name" value="cupin_UAH"/>
    <property type="match status" value="1"/>
</dbReference>
<evidence type="ECO:0000256" key="4">
    <source>
        <dbReference type="ARBA" id="ARBA00047684"/>
    </source>
</evidence>
<evidence type="ECO:0000256" key="1">
    <source>
        <dbReference type="ARBA" id="ARBA00011738"/>
    </source>
</evidence>
<comment type="caution">
    <text evidence="5">The sequence shown here is derived from an EMBL/GenBank/DDBJ whole genome shotgun (WGS) entry which is preliminary data.</text>
</comment>
<dbReference type="Gene3D" id="2.60.120.480">
    <property type="entry name" value="Ureidoglycolate hydrolase"/>
    <property type="match status" value="1"/>
</dbReference>
<comment type="catalytic activity">
    <reaction evidence="4">
        <text>(S)-ureidoglycolate = urea + glyoxylate</text>
        <dbReference type="Rhea" id="RHEA:11304"/>
        <dbReference type="ChEBI" id="CHEBI:16199"/>
        <dbReference type="ChEBI" id="CHEBI:36655"/>
        <dbReference type="ChEBI" id="CHEBI:57296"/>
        <dbReference type="EC" id="4.3.2.3"/>
    </reaction>
</comment>
<organism evidence="5 6">
    <name type="scientific">Mortierella isabellina</name>
    <name type="common">Filamentous fungus</name>
    <name type="synonym">Umbelopsis isabellina</name>
    <dbReference type="NCBI Taxonomy" id="91625"/>
    <lineage>
        <taxon>Eukaryota</taxon>
        <taxon>Fungi</taxon>
        <taxon>Fungi incertae sedis</taxon>
        <taxon>Mucoromycota</taxon>
        <taxon>Mucoromycotina</taxon>
        <taxon>Umbelopsidomycetes</taxon>
        <taxon>Umbelopsidales</taxon>
        <taxon>Umbelopsidaceae</taxon>
        <taxon>Umbelopsis</taxon>
    </lineage>
</organism>
<evidence type="ECO:0008006" key="7">
    <source>
        <dbReference type="Google" id="ProtNLM"/>
    </source>
</evidence>
<dbReference type="InterPro" id="IPR047233">
    <property type="entry name" value="UAH_cupin"/>
</dbReference>
<dbReference type="GO" id="GO:0004848">
    <property type="term" value="F:ureidoglycolate hydrolase activity"/>
    <property type="evidence" value="ECO:0007669"/>
    <property type="project" value="InterPro"/>
</dbReference>
<protein>
    <recommendedName>
        <fullName evidence="7">Ureidoglycolate hydrolase</fullName>
    </recommendedName>
</protein>
<dbReference type="AlphaFoldDB" id="A0A8H7Q5F8"/>
<dbReference type="OrthoDB" id="10266039at2759"/>
<dbReference type="InterPro" id="IPR024060">
    <property type="entry name" value="Ureidoglycolate_lyase_dom_sf"/>
</dbReference>
<sequence>MSNKTLTAVPLTAEAYAPYGDVIQARTDVEITGANQGTAEKFHHTARVENNHPNSSGKTNFCVYHCRPTKELPFKVKLLERHPYSSQAFIPMNAGKTRGYLVVVALNGKDDKPDMSTMKAFIASNVQGINYAPGIWHHPMIAMEEETDFACLVHESGNQCDDCHEVNVEEWIIEVPGYRA</sequence>
<dbReference type="InterPro" id="IPR011051">
    <property type="entry name" value="RmlC_Cupin_sf"/>
</dbReference>
<dbReference type="GO" id="GO:0006144">
    <property type="term" value="P:purine nucleobase metabolic process"/>
    <property type="evidence" value="ECO:0007669"/>
    <property type="project" value="UniProtKB-KW"/>
</dbReference>
<evidence type="ECO:0000313" key="5">
    <source>
        <dbReference type="EMBL" id="KAG2185041.1"/>
    </source>
</evidence>
<accession>A0A8H7Q5F8</accession>
<gene>
    <name evidence="5" type="ORF">INT43_000954</name>
</gene>
<keyword evidence="6" id="KW-1185">Reference proteome</keyword>
<comment type="subunit">
    <text evidence="1">Homodimer.</text>
</comment>
<evidence type="ECO:0000256" key="3">
    <source>
        <dbReference type="ARBA" id="ARBA00023239"/>
    </source>
</evidence>
<keyword evidence="3" id="KW-0456">Lyase</keyword>
<reference evidence="5" key="1">
    <citation type="submission" date="2020-12" db="EMBL/GenBank/DDBJ databases">
        <title>Metabolic potential, ecology and presence of endohyphal bacteria is reflected in genomic diversity of Mucoromycotina.</title>
        <authorList>
            <person name="Muszewska A."/>
            <person name="Okrasinska A."/>
            <person name="Steczkiewicz K."/>
            <person name="Drgas O."/>
            <person name="Orlowska M."/>
            <person name="Perlinska-Lenart U."/>
            <person name="Aleksandrzak-Piekarczyk T."/>
            <person name="Szatraj K."/>
            <person name="Zielenkiewicz U."/>
            <person name="Pilsyk S."/>
            <person name="Malc E."/>
            <person name="Mieczkowski P."/>
            <person name="Kruszewska J.S."/>
            <person name="Biernat P."/>
            <person name="Pawlowska J."/>
        </authorList>
    </citation>
    <scope>NUCLEOTIDE SEQUENCE</scope>
    <source>
        <strain evidence="5">WA0000067209</strain>
    </source>
</reference>
<keyword evidence="2" id="KW-0659">Purine metabolism</keyword>
<dbReference type="GO" id="GO:0000256">
    <property type="term" value="P:allantoin catabolic process"/>
    <property type="evidence" value="ECO:0007669"/>
    <property type="project" value="InterPro"/>
</dbReference>
<evidence type="ECO:0000313" key="6">
    <source>
        <dbReference type="Proteomes" id="UP000654370"/>
    </source>
</evidence>
<dbReference type="Proteomes" id="UP000654370">
    <property type="component" value="Unassembled WGS sequence"/>
</dbReference>
<dbReference type="PANTHER" id="PTHR21221">
    <property type="entry name" value="UREIDOGLYCOLATE HYDROLASE"/>
    <property type="match status" value="1"/>
</dbReference>
<dbReference type="InterPro" id="IPR007247">
    <property type="entry name" value="Ureidogly_lyase"/>
</dbReference>
<dbReference type="PANTHER" id="PTHR21221:SF1">
    <property type="entry name" value="UREIDOGLYCOLATE LYASE"/>
    <property type="match status" value="1"/>
</dbReference>
<proteinExistence type="predicted"/>
<dbReference type="PIRSF" id="PIRSF017306">
    <property type="entry name" value="Ureidogly_hydro"/>
    <property type="match status" value="1"/>
</dbReference>
<dbReference type="Pfam" id="PF04115">
    <property type="entry name" value="Ureidogly_lyase"/>
    <property type="match status" value="1"/>
</dbReference>
<evidence type="ECO:0000256" key="2">
    <source>
        <dbReference type="ARBA" id="ARBA00022631"/>
    </source>
</evidence>
<dbReference type="SUPFAM" id="SSF51182">
    <property type="entry name" value="RmlC-like cupins"/>
    <property type="match status" value="1"/>
</dbReference>
<name>A0A8H7Q5F8_MORIS</name>
<dbReference type="EMBL" id="JAEPQZ010000002">
    <property type="protein sequence ID" value="KAG2185041.1"/>
    <property type="molecule type" value="Genomic_DNA"/>
</dbReference>
<dbReference type="GO" id="GO:0050385">
    <property type="term" value="F:ureidoglycolate lyase activity"/>
    <property type="evidence" value="ECO:0007669"/>
    <property type="project" value="UniProtKB-EC"/>
</dbReference>